<dbReference type="GO" id="GO:0016757">
    <property type="term" value="F:glycosyltransferase activity"/>
    <property type="evidence" value="ECO:0007669"/>
    <property type="project" value="UniProtKB-UniRule"/>
</dbReference>
<evidence type="ECO:0000256" key="2">
    <source>
        <dbReference type="ARBA" id="ARBA00007647"/>
    </source>
</evidence>
<dbReference type="EMBL" id="JAZGQO010000009">
    <property type="protein sequence ID" value="KAK6177900.1"/>
    <property type="molecule type" value="Genomic_DNA"/>
</dbReference>
<dbReference type="Proteomes" id="UP001347796">
    <property type="component" value="Unassembled WGS sequence"/>
</dbReference>
<evidence type="ECO:0000256" key="5">
    <source>
        <dbReference type="ARBA" id="ARBA00022692"/>
    </source>
</evidence>
<evidence type="ECO:0000256" key="1">
    <source>
        <dbReference type="ARBA" id="ARBA00004167"/>
    </source>
</evidence>
<gene>
    <name evidence="9" type="ORF">SNE40_012772</name>
</gene>
<dbReference type="AlphaFoldDB" id="A0AAN8PW11"/>
<protein>
    <recommendedName>
        <fullName evidence="8">Glycosyltransferase family 92 protein</fullName>
        <ecNumber evidence="8">2.4.1.-</ecNumber>
    </recommendedName>
</protein>
<reference evidence="9 10" key="1">
    <citation type="submission" date="2024-01" db="EMBL/GenBank/DDBJ databases">
        <title>The genome of the rayed Mediterranean limpet Patella caerulea (Linnaeus, 1758).</title>
        <authorList>
            <person name="Anh-Thu Weber A."/>
            <person name="Halstead-Nussloch G."/>
        </authorList>
    </citation>
    <scope>NUCLEOTIDE SEQUENCE [LARGE SCALE GENOMIC DNA]</scope>
    <source>
        <strain evidence="9">AATW-2023a</strain>
        <tissue evidence="9">Whole specimen</tissue>
    </source>
</reference>
<evidence type="ECO:0000256" key="8">
    <source>
        <dbReference type="RuleBase" id="RU366017"/>
    </source>
</evidence>
<keyword evidence="7" id="KW-0472">Membrane</keyword>
<accession>A0AAN8PW11</accession>
<comment type="subcellular location">
    <subcellularLocation>
        <location evidence="1">Membrane</location>
        <topology evidence="1">Single-pass membrane protein</topology>
    </subcellularLocation>
</comment>
<dbReference type="PANTHER" id="PTHR21461">
    <property type="entry name" value="GLYCOSYLTRANSFERASE FAMILY 92 PROTEIN"/>
    <property type="match status" value="1"/>
</dbReference>
<dbReference type="EC" id="2.4.1.-" evidence="8"/>
<name>A0AAN8PW11_PATCE</name>
<dbReference type="GO" id="GO:0016020">
    <property type="term" value="C:membrane"/>
    <property type="evidence" value="ECO:0007669"/>
    <property type="project" value="UniProtKB-SubCell"/>
</dbReference>
<dbReference type="Pfam" id="PF01697">
    <property type="entry name" value="Glyco_transf_92"/>
    <property type="match status" value="1"/>
</dbReference>
<keyword evidence="4 8" id="KW-0808">Transferase</keyword>
<proteinExistence type="inferred from homology"/>
<evidence type="ECO:0000256" key="4">
    <source>
        <dbReference type="ARBA" id="ARBA00022679"/>
    </source>
</evidence>
<comment type="caution">
    <text evidence="9">The sequence shown here is derived from an EMBL/GenBank/DDBJ whole genome shotgun (WGS) entry which is preliminary data.</text>
</comment>
<keyword evidence="5" id="KW-0812">Transmembrane</keyword>
<keyword evidence="10" id="KW-1185">Reference proteome</keyword>
<keyword evidence="3 8" id="KW-0328">Glycosyltransferase</keyword>
<evidence type="ECO:0000313" key="10">
    <source>
        <dbReference type="Proteomes" id="UP001347796"/>
    </source>
</evidence>
<evidence type="ECO:0000256" key="3">
    <source>
        <dbReference type="ARBA" id="ARBA00022676"/>
    </source>
</evidence>
<evidence type="ECO:0000313" key="9">
    <source>
        <dbReference type="EMBL" id="KAK6177900.1"/>
    </source>
</evidence>
<organism evidence="9 10">
    <name type="scientific">Patella caerulea</name>
    <name type="common">Rayed Mediterranean limpet</name>
    <dbReference type="NCBI Taxonomy" id="87958"/>
    <lineage>
        <taxon>Eukaryota</taxon>
        <taxon>Metazoa</taxon>
        <taxon>Spiralia</taxon>
        <taxon>Lophotrochozoa</taxon>
        <taxon>Mollusca</taxon>
        <taxon>Gastropoda</taxon>
        <taxon>Patellogastropoda</taxon>
        <taxon>Patelloidea</taxon>
        <taxon>Patellidae</taxon>
        <taxon>Patella</taxon>
    </lineage>
</organism>
<comment type="similarity">
    <text evidence="2 8">Belongs to the glycosyltransferase 92 family.</text>
</comment>
<sequence length="452" mass="52548">MTQFVRLSHRYKRTLVLLGIVALVFIVLSQFVTIWKQPYFANITPEWNWNSKTIENLRTEHKYFIKVRGVDSYFISAIARPDTESTKQLNIVLSGLDSTRGYGKFVCCISRSDGSMLTTPAQFYHKYSHNQFLPVITQLFYQAEYDATQYVCNVQQKDEGVKDVNISLTTTTCSDNAADYLPIKPQEQVKQGLAVCAKVAYGHLLKPSRLIEWFEMQKILGVDKILVFDLACGDDVKTVFKHYVDEGLLEVQPYSLPGKMPGSVQRSFVNRVKPQDSHDETLTILDCHQRLGGYKYLMAADFDEITIPTNFSTLKQLLKNQTSENPRAAGFYFHVQFHLENWGRYRNDTDMFFQQYLRSTKPRWECQKYIYLPSRVVSAIVHYFTPISYFPNVYVKPEVAVIHHYRQCPQGWSNCYPEIIVDKQIMKYEKIHSKNTHEVLKKLNMKSYDSLV</sequence>
<evidence type="ECO:0000256" key="7">
    <source>
        <dbReference type="ARBA" id="ARBA00023136"/>
    </source>
</evidence>
<keyword evidence="6" id="KW-1133">Transmembrane helix</keyword>
<dbReference type="InterPro" id="IPR008166">
    <property type="entry name" value="Glyco_transf_92"/>
</dbReference>
<evidence type="ECO:0000256" key="6">
    <source>
        <dbReference type="ARBA" id="ARBA00022989"/>
    </source>
</evidence>
<dbReference type="PANTHER" id="PTHR21461:SF69">
    <property type="entry name" value="GLYCOSYLTRANSFERASE FAMILY 92 PROTEIN"/>
    <property type="match status" value="1"/>
</dbReference>
<dbReference type="GO" id="GO:0005737">
    <property type="term" value="C:cytoplasm"/>
    <property type="evidence" value="ECO:0007669"/>
    <property type="project" value="TreeGrafter"/>
</dbReference>